<dbReference type="Proteomes" id="UP001144673">
    <property type="component" value="Unassembled WGS sequence"/>
</dbReference>
<evidence type="ECO:0000313" key="2">
    <source>
        <dbReference type="Proteomes" id="UP001144673"/>
    </source>
</evidence>
<reference evidence="1" key="1">
    <citation type="journal article" date="2023" name="Access Microbiol">
        <title>De-novo genome assembly for Akanthomyces muscarius, a biocontrol agent of insect agricultural pests.</title>
        <authorList>
            <person name="Erdos Z."/>
            <person name="Studholme D.J."/>
            <person name="Raymond B."/>
            <person name="Sharma M."/>
        </authorList>
    </citation>
    <scope>NUCLEOTIDE SEQUENCE</scope>
    <source>
        <strain evidence="1">Ve6</strain>
    </source>
</reference>
<organism evidence="1 2">
    <name type="scientific">Akanthomyces muscarius</name>
    <name type="common">Entomopathogenic fungus</name>
    <name type="synonym">Lecanicillium muscarium</name>
    <dbReference type="NCBI Taxonomy" id="2231603"/>
    <lineage>
        <taxon>Eukaryota</taxon>
        <taxon>Fungi</taxon>
        <taxon>Dikarya</taxon>
        <taxon>Ascomycota</taxon>
        <taxon>Pezizomycotina</taxon>
        <taxon>Sordariomycetes</taxon>
        <taxon>Hypocreomycetidae</taxon>
        <taxon>Hypocreales</taxon>
        <taxon>Cordycipitaceae</taxon>
        <taxon>Akanthomyces</taxon>
    </lineage>
</organism>
<dbReference type="GeneID" id="80896032"/>
<dbReference type="AlphaFoldDB" id="A0A9W8QK24"/>
<sequence length="91" mass="10253">MSFKIAFFYPPSGVNLHLSLRPAQLEVRLADTIETDGHDESLHVRSILQGLRARRRGACVLKEREKTRVVPSLHLAINCFLAETRVSVSAR</sequence>
<gene>
    <name evidence="1" type="ORF">LMH87_008873</name>
</gene>
<keyword evidence="2" id="KW-1185">Reference proteome</keyword>
<protein>
    <submittedName>
        <fullName evidence="1">Uncharacterized protein</fullName>
    </submittedName>
</protein>
<evidence type="ECO:0000313" key="1">
    <source>
        <dbReference type="EMBL" id="KAJ4158342.1"/>
    </source>
</evidence>
<comment type="caution">
    <text evidence="1">The sequence shown here is derived from an EMBL/GenBank/DDBJ whole genome shotgun (WGS) entry which is preliminary data.</text>
</comment>
<dbReference type="EMBL" id="JAJHUN010000006">
    <property type="protein sequence ID" value="KAJ4158342.1"/>
    <property type="molecule type" value="Genomic_DNA"/>
</dbReference>
<accession>A0A9W8QK24</accession>
<proteinExistence type="predicted"/>
<dbReference type="RefSeq" id="XP_056056709.1">
    <property type="nucleotide sequence ID" value="XM_056202115.1"/>
</dbReference>
<dbReference type="KEGG" id="amus:LMH87_008873"/>
<name>A0A9W8QK24_AKAMU</name>